<keyword evidence="2" id="KW-1185">Reference proteome</keyword>
<organism evidence="1 2">
    <name type="scientific">Hyalomma asiaticum</name>
    <name type="common">Tick</name>
    <dbReference type="NCBI Taxonomy" id="266040"/>
    <lineage>
        <taxon>Eukaryota</taxon>
        <taxon>Metazoa</taxon>
        <taxon>Ecdysozoa</taxon>
        <taxon>Arthropoda</taxon>
        <taxon>Chelicerata</taxon>
        <taxon>Arachnida</taxon>
        <taxon>Acari</taxon>
        <taxon>Parasitiformes</taxon>
        <taxon>Ixodida</taxon>
        <taxon>Ixodoidea</taxon>
        <taxon>Ixodidae</taxon>
        <taxon>Hyalomminae</taxon>
        <taxon>Hyalomma</taxon>
    </lineage>
</organism>
<accession>A0ACB7STT9</accession>
<dbReference type="Proteomes" id="UP000821845">
    <property type="component" value="Chromosome 3"/>
</dbReference>
<gene>
    <name evidence="1" type="ORF">HPB50_025835</name>
</gene>
<dbReference type="EMBL" id="CM023483">
    <property type="protein sequence ID" value="KAH6937189.1"/>
    <property type="molecule type" value="Genomic_DNA"/>
</dbReference>
<reference evidence="1" key="1">
    <citation type="submission" date="2020-05" db="EMBL/GenBank/DDBJ databases">
        <title>Large-scale comparative analyses of tick genomes elucidate their genetic diversity and vector capacities.</title>
        <authorList>
            <person name="Jia N."/>
            <person name="Wang J."/>
            <person name="Shi W."/>
            <person name="Du L."/>
            <person name="Sun Y."/>
            <person name="Zhan W."/>
            <person name="Jiang J."/>
            <person name="Wang Q."/>
            <person name="Zhang B."/>
            <person name="Ji P."/>
            <person name="Sakyi L.B."/>
            <person name="Cui X."/>
            <person name="Yuan T."/>
            <person name="Jiang B."/>
            <person name="Yang W."/>
            <person name="Lam T.T.-Y."/>
            <person name="Chang Q."/>
            <person name="Ding S."/>
            <person name="Wang X."/>
            <person name="Zhu J."/>
            <person name="Ruan X."/>
            <person name="Zhao L."/>
            <person name="Wei J."/>
            <person name="Que T."/>
            <person name="Du C."/>
            <person name="Cheng J."/>
            <person name="Dai P."/>
            <person name="Han X."/>
            <person name="Huang E."/>
            <person name="Gao Y."/>
            <person name="Liu J."/>
            <person name="Shao H."/>
            <person name="Ye R."/>
            <person name="Li L."/>
            <person name="Wei W."/>
            <person name="Wang X."/>
            <person name="Wang C."/>
            <person name="Yang T."/>
            <person name="Huo Q."/>
            <person name="Li W."/>
            <person name="Guo W."/>
            <person name="Chen H."/>
            <person name="Zhou L."/>
            <person name="Ni X."/>
            <person name="Tian J."/>
            <person name="Zhou Y."/>
            <person name="Sheng Y."/>
            <person name="Liu T."/>
            <person name="Pan Y."/>
            <person name="Xia L."/>
            <person name="Li J."/>
            <person name="Zhao F."/>
            <person name="Cao W."/>
        </authorList>
    </citation>
    <scope>NUCLEOTIDE SEQUENCE</scope>
    <source>
        <strain evidence="1">Hyas-2018</strain>
    </source>
</reference>
<evidence type="ECO:0000313" key="1">
    <source>
        <dbReference type="EMBL" id="KAH6937189.1"/>
    </source>
</evidence>
<protein>
    <submittedName>
        <fullName evidence="1">Uncharacterized protein</fullName>
    </submittedName>
</protein>
<comment type="caution">
    <text evidence="1">The sequence shown here is derived from an EMBL/GenBank/DDBJ whole genome shotgun (WGS) entry which is preliminary data.</text>
</comment>
<proteinExistence type="predicted"/>
<sequence length="414" mass="46609">MTQHDFGELQFKACVLEIGGTVVTACFITIAVALWITRAFVGKTAKQKEKRLPPGPRGVPILGYLPFIWKPFHVVFNDLSKKYGAVIRLRLGCRDVVVLNDLDSIRKGMTNPDVLYRPEDFTLGYLGSQEIQCFVSHIASAAGQPVSIPGKLAASVANNTSALVLGQRYELDDPRGRYIEELVSKFLRHGNVLSVLDFLPAVRYVFKYLPWTDLCIFRGVLKNLAEVVRTEVRKREENKNAEEYFERDFIDGYTRKIEEYKGANSHFSLRHLEGNATSLYSAGTNTIRTAVLWNLYIVASDPDGVQARIQREIDATIGQQWVPQWGDSARYDTEICGYHIPAGTFVIPNLWSLHTDPAHWRNPSQYDPTRFLNSDGTELAKKPAAFLPFSVGRYQTPLVVRVNNFVALALPQPS</sequence>
<evidence type="ECO:0000313" key="2">
    <source>
        <dbReference type="Proteomes" id="UP000821845"/>
    </source>
</evidence>
<name>A0ACB7STT9_HYAAI</name>